<proteinExistence type="predicted"/>
<dbReference type="EMBL" id="PP995776">
    <property type="protein sequence ID" value="XDJ02965.1"/>
    <property type="molecule type" value="Genomic_DNA"/>
</dbReference>
<keyword evidence="1" id="KW-0175">Coiled coil</keyword>
<reference evidence="2" key="1">
    <citation type="submission" date="2024-06" db="EMBL/GenBank/DDBJ databases">
        <authorList>
            <person name="Najeeb S."/>
            <person name="Khan I."/>
            <person name="Muhammad J."/>
            <person name="Abbas A."/>
            <person name="Jahangir M."/>
            <person name="Alvi I.A."/>
            <person name="Ullah A."/>
            <person name="Ullah A."/>
            <person name="Khan A."/>
        </authorList>
    </citation>
    <scope>NUCLEOTIDE SEQUENCE</scope>
</reference>
<evidence type="ECO:0000256" key="1">
    <source>
        <dbReference type="SAM" id="Coils"/>
    </source>
</evidence>
<protein>
    <submittedName>
        <fullName evidence="2">Uncharacterized protein</fullName>
    </submittedName>
</protein>
<accession>A0AB39C8C3</accession>
<name>A0AB39C8C3_9CAUD</name>
<sequence length="166" mass="20283">MSNYNSLTDSDKINMINELMQYYFSLPDKEEDYNMDYDTFLSFFDKLREEKDIKIGDYKVRYNESPYNLTSGSIETISYYRDGYMIGEDYIEEYYKLGDIMPTLDTSFDNKGIRNYAKLKDYLDYLYETNIEELKRQEKERERELLERQREEELKEKKLNDFLDIN</sequence>
<feature type="coiled-coil region" evidence="1">
    <location>
        <begin position="127"/>
        <end position="156"/>
    </location>
</feature>
<organism evidence="2">
    <name type="scientific">Staphylococcus phage UHP46</name>
    <dbReference type="NCBI Taxonomy" id="3234966"/>
    <lineage>
        <taxon>Viruses</taxon>
        <taxon>Duplodnaviria</taxon>
        <taxon>Heunggongvirae</taxon>
        <taxon>Uroviricota</taxon>
        <taxon>Caudoviricetes</taxon>
        <taxon>Herelleviridae</taxon>
        <taxon>Twortvirinae</taxon>
        <taxon>Sciuriunavirus</taxon>
    </lineage>
</organism>
<evidence type="ECO:0000313" key="2">
    <source>
        <dbReference type="EMBL" id="XDJ02965.1"/>
    </source>
</evidence>